<evidence type="ECO:0000313" key="12">
    <source>
        <dbReference type="EMBL" id="CAD2072398.1"/>
    </source>
</evidence>
<comment type="similarity">
    <text evidence="1">Belongs to the peptidase C40 family.</text>
</comment>
<dbReference type="PROSITE" id="PS51782">
    <property type="entry name" value="LYSM"/>
    <property type="match status" value="2"/>
</dbReference>
<feature type="domain" description="NlpC/P60" evidence="11">
    <location>
        <begin position="204"/>
        <end position="319"/>
    </location>
</feature>
<evidence type="ECO:0000256" key="6">
    <source>
        <dbReference type="ARBA" id="ARBA00022807"/>
    </source>
</evidence>
<dbReference type="InterPro" id="IPR036779">
    <property type="entry name" value="LysM_dom_sf"/>
</dbReference>
<dbReference type="Pfam" id="PF00877">
    <property type="entry name" value="NLPC_P60"/>
    <property type="match status" value="1"/>
</dbReference>
<comment type="caution">
    <text evidence="12">The sequence shown here is derived from an EMBL/GenBank/DDBJ whole genome shotgun (WGS) entry which is preliminary data.</text>
</comment>
<protein>
    <submittedName>
        <fullName evidence="12">D-gamma-glutamyl-meso-diaminopimelic acid endopeptidase CwlS</fullName>
    </submittedName>
</protein>
<proteinExistence type="inferred from homology"/>
<dbReference type="SMART" id="SM00257">
    <property type="entry name" value="LysM"/>
    <property type="match status" value="2"/>
</dbReference>
<evidence type="ECO:0000256" key="2">
    <source>
        <dbReference type="ARBA" id="ARBA00022670"/>
    </source>
</evidence>
<dbReference type="Pfam" id="PF01476">
    <property type="entry name" value="LysM"/>
    <property type="match status" value="2"/>
</dbReference>
<dbReference type="PANTHER" id="PTHR33734:SF22">
    <property type="entry name" value="MEMBRANE-BOUND LYTIC MUREIN TRANSGLYCOSYLASE D"/>
    <property type="match status" value="1"/>
</dbReference>
<keyword evidence="4" id="KW-0677">Repeat</keyword>
<keyword evidence="6" id="KW-0788">Thiol protease</keyword>
<feature type="compositionally biased region" description="Low complexity" evidence="8">
    <location>
        <begin position="158"/>
        <end position="193"/>
    </location>
</feature>
<evidence type="ECO:0000259" key="11">
    <source>
        <dbReference type="PROSITE" id="PS51935"/>
    </source>
</evidence>
<dbReference type="SUPFAM" id="SSF54001">
    <property type="entry name" value="Cysteine proteinases"/>
    <property type="match status" value="1"/>
</dbReference>
<dbReference type="Gene3D" id="3.10.350.10">
    <property type="entry name" value="LysM domain"/>
    <property type="match status" value="2"/>
</dbReference>
<evidence type="ECO:0000256" key="5">
    <source>
        <dbReference type="ARBA" id="ARBA00022801"/>
    </source>
</evidence>
<dbReference type="InterPro" id="IPR000064">
    <property type="entry name" value="NLP_P60_dom"/>
</dbReference>
<dbReference type="GO" id="GO:0008234">
    <property type="term" value="F:cysteine-type peptidase activity"/>
    <property type="evidence" value="ECO:0007669"/>
    <property type="project" value="UniProtKB-KW"/>
</dbReference>
<dbReference type="InterPro" id="IPR018392">
    <property type="entry name" value="LysM"/>
</dbReference>
<dbReference type="AlphaFoldDB" id="A0A6V7R5V3"/>
<dbReference type="Proteomes" id="UP000521032">
    <property type="component" value="Unassembled WGS sequence"/>
</dbReference>
<dbReference type="RefSeq" id="WP_186084852.1">
    <property type="nucleotide sequence ID" value="NZ_BMDB01000001.1"/>
</dbReference>
<evidence type="ECO:0000313" key="13">
    <source>
        <dbReference type="Proteomes" id="UP000521032"/>
    </source>
</evidence>
<dbReference type="GO" id="GO:0006508">
    <property type="term" value="P:proteolysis"/>
    <property type="evidence" value="ECO:0007669"/>
    <property type="project" value="UniProtKB-KW"/>
</dbReference>
<gene>
    <name evidence="12" type="primary">cwlS</name>
    <name evidence="12" type="ORF">JEOSCH030_00272</name>
</gene>
<keyword evidence="7" id="KW-0961">Cell wall biogenesis/degradation</keyword>
<feature type="region of interest" description="Disordered" evidence="8">
    <location>
        <begin position="158"/>
        <end position="207"/>
    </location>
</feature>
<dbReference type="PROSITE" id="PS51935">
    <property type="entry name" value="NLPC_P60"/>
    <property type="match status" value="1"/>
</dbReference>
<evidence type="ECO:0000256" key="8">
    <source>
        <dbReference type="SAM" id="MobiDB-lite"/>
    </source>
</evidence>
<dbReference type="InterPro" id="IPR038765">
    <property type="entry name" value="Papain-like_cys_pep_sf"/>
</dbReference>
<dbReference type="CDD" id="cd00118">
    <property type="entry name" value="LysM"/>
    <property type="match status" value="2"/>
</dbReference>
<evidence type="ECO:0000256" key="4">
    <source>
        <dbReference type="ARBA" id="ARBA00022737"/>
    </source>
</evidence>
<evidence type="ECO:0000256" key="3">
    <source>
        <dbReference type="ARBA" id="ARBA00022729"/>
    </source>
</evidence>
<evidence type="ECO:0000256" key="9">
    <source>
        <dbReference type="SAM" id="SignalP"/>
    </source>
</evidence>
<evidence type="ECO:0000259" key="10">
    <source>
        <dbReference type="PROSITE" id="PS51782"/>
    </source>
</evidence>
<name>A0A6V7R5V3_9BACL</name>
<dbReference type="SUPFAM" id="SSF54106">
    <property type="entry name" value="LysM domain"/>
    <property type="match status" value="2"/>
</dbReference>
<feature type="signal peptide" evidence="9">
    <location>
        <begin position="1"/>
        <end position="24"/>
    </location>
</feature>
<dbReference type="Gene3D" id="3.90.1720.10">
    <property type="entry name" value="endopeptidase domain like (from Nostoc punctiforme)"/>
    <property type="match status" value="1"/>
</dbReference>
<keyword evidence="3 9" id="KW-0732">Signal</keyword>
<keyword evidence="13" id="KW-1185">Reference proteome</keyword>
<sequence>MKKSLVTLGSVAILSGAYATHTQAAEHTVQSGDTLWAIASKANTTVDQLKKINNLDSNLIFPGDVLETEGEVKATPAKKVSTDTYTVQSGDTLFKIGQKFGVSYQDIMTWNNLTSDLIFPGQKFKVDGPKVEAAQVQNNQAAQQTTKSEDVSYNVNTQNQSQTQTAQQSQPQQQVQTQQAAQPQQQVQTQNVSYEEKTQTPAATPANGNAYNIAVNLAAGKSYVYGGNSSYAVDCSAFAQQFMKAYKGKNIARSTYGQASQGTPVSHPQPGDLVFFNNFSHVGVYVGNGMMVDALNPSEGVGLRAVSYVHGHVDGYYRY</sequence>
<evidence type="ECO:0000256" key="1">
    <source>
        <dbReference type="ARBA" id="ARBA00007074"/>
    </source>
</evidence>
<feature type="chain" id="PRO_5028165400" evidence="9">
    <location>
        <begin position="25"/>
        <end position="319"/>
    </location>
</feature>
<feature type="domain" description="LysM" evidence="10">
    <location>
        <begin position="25"/>
        <end position="68"/>
    </location>
</feature>
<accession>A0A6V7R5V3</accession>
<dbReference type="PANTHER" id="PTHR33734">
    <property type="entry name" value="LYSM DOMAIN-CONTAINING GPI-ANCHORED PROTEIN 2"/>
    <property type="match status" value="1"/>
</dbReference>
<feature type="domain" description="LysM" evidence="10">
    <location>
        <begin position="83"/>
        <end position="126"/>
    </location>
</feature>
<evidence type="ECO:0000256" key="7">
    <source>
        <dbReference type="ARBA" id="ARBA00023316"/>
    </source>
</evidence>
<dbReference type="EMBL" id="CAJEWE010000005">
    <property type="protein sequence ID" value="CAD2072398.1"/>
    <property type="molecule type" value="Genomic_DNA"/>
</dbReference>
<reference evidence="12 13" key="1">
    <citation type="submission" date="2020-07" db="EMBL/GenBank/DDBJ databases">
        <authorList>
            <person name="Criscuolo A."/>
        </authorList>
    </citation>
    <scope>NUCLEOTIDE SEQUENCE [LARGE SCALE GENOMIC DNA]</scope>
    <source>
        <strain evidence="13">CIP 111030</strain>
    </source>
</reference>
<keyword evidence="5" id="KW-0378">Hydrolase</keyword>
<keyword evidence="2" id="KW-0645">Protease</keyword>
<dbReference type="GO" id="GO:0008932">
    <property type="term" value="F:lytic endotransglycosylase activity"/>
    <property type="evidence" value="ECO:0007669"/>
    <property type="project" value="TreeGrafter"/>
</dbReference>
<organism evidence="12 13">
    <name type="scientific">Phocicoccus schoeneichii</name>
    <dbReference type="NCBI Taxonomy" id="1812261"/>
    <lineage>
        <taxon>Bacteria</taxon>
        <taxon>Bacillati</taxon>
        <taxon>Bacillota</taxon>
        <taxon>Bacilli</taxon>
        <taxon>Bacillales</taxon>
        <taxon>Salinicoccaceae</taxon>
        <taxon>Phocicoccus</taxon>
    </lineage>
</organism>
<dbReference type="GO" id="GO:0071555">
    <property type="term" value="P:cell wall organization"/>
    <property type="evidence" value="ECO:0007669"/>
    <property type="project" value="UniProtKB-KW"/>
</dbReference>